<sequence length="86" mass="10069">MPENKNKKIVVGSGENEKEFILQHPGIKWCMDHDYNCRDRNGNIKSSDFVQGILDHVVIKPKGFKINDFESMEEVNQFQEEVQKFL</sequence>
<proteinExistence type="predicted"/>
<reference evidence="1" key="1">
    <citation type="submission" date="2019-12" db="EMBL/GenBank/DDBJ databases">
        <authorList>
            <person name="zhang j."/>
            <person name="sun C.M."/>
        </authorList>
    </citation>
    <scope>NUCLEOTIDE SEQUENCE</scope>
    <source>
        <strain evidence="1">NS-1</strain>
    </source>
</reference>
<dbReference type="AlphaFoldDB" id="A0A8A7KFB0"/>
<keyword evidence="2" id="KW-1185">Reference proteome</keyword>
<organism evidence="1 2">
    <name type="scientific">Iocasia fonsfrigidae</name>
    <dbReference type="NCBI Taxonomy" id="2682810"/>
    <lineage>
        <taxon>Bacteria</taxon>
        <taxon>Bacillati</taxon>
        <taxon>Bacillota</taxon>
        <taxon>Clostridia</taxon>
        <taxon>Halanaerobiales</taxon>
        <taxon>Halanaerobiaceae</taxon>
        <taxon>Iocasia</taxon>
    </lineage>
</organism>
<dbReference type="RefSeq" id="WP_230868280.1">
    <property type="nucleotide sequence ID" value="NZ_CP046640.1"/>
</dbReference>
<evidence type="ECO:0000313" key="2">
    <source>
        <dbReference type="Proteomes" id="UP000665020"/>
    </source>
</evidence>
<name>A0A8A7KFB0_9FIRM</name>
<gene>
    <name evidence="1" type="ORF">GM661_00545</name>
</gene>
<dbReference type="Proteomes" id="UP000665020">
    <property type="component" value="Chromosome"/>
</dbReference>
<dbReference type="KEGG" id="ifn:GM661_00545"/>
<protein>
    <submittedName>
        <fullName evidence="1">Uncharacterized protein</fullName>
    </submittedName>
</protein>
<evidence type="ECO:0000313" key="1">
    <source>
        <dbReference type="EMBL" id="QTL96562.1"/>
    </source>
</evidence>
<accession>A0A8A7KFB0</accession>
<dbReference type="EMBL" id="CP046640">
    <property type="protein sequence ID" value="QTL96562.1"/>
    <property type="molecule type" value="Genomic_DNA"/>
</dbReference>